<keyword evidence="10" id="KW-0408">Iron</keyword>
<keyword evidence="7" id="KW-0479">Metal-binding</keyword>
<name>A0A9X3U0I5_9PROT</name>
<dbReference type="PANTHER" id="PTHR30529">
    <property type="entry name" value="CYTOCHROME B561"/>
    <property type="match status" value="1"/>
</dbReference>
<dbReference type="GO" id="GO:0005886">
    <property type="term" value="C:plasma membrane"/>
    <property type="evidence" value="ECO:0007669"/>
    <property type="project" value="UniProtKB-SubCell"/>
</dbReference>
<dbReference type="GO" id="GO:0046872">
    <property type="term" value="F:metal ion binding"/>
    <property type="evidence" value="ECO:0007669"/>
    <property type="project" value="UniProtKB-KW"/>
</dbReference>
<keyword evidence="6 13" id="KW-0812">Transmembrane</keyword>
<feature type="transmembrane region" description="Helical" evidence="13">
    <location>
        <begin position="150"/>
        <end position="169"/>
    </location>
</feature>
<evidence type="ECO:0000313" key="15">
    <source>
        <dbReference type="EMBL" id="MDA5195119.1"/>
    </source>
</evidence>
<evidence type="ECO:0000256" key="5">
    <source>
        <dbReference type="ARBA" id="ARBA00022617"/>
    </source>
</evidence>
<feature type="domain" description="Cytochrome b561 bacterial/Ni-hydrogenase" evidence="14">
    <location>
        <begin position="9"/>
        <end position="180"/>
    </location>
</feature>
<reference evidence="15" key="1">
    <citation type="submission" date="2022-08" db="EMBL/GenBank/DDBJ databases">
        <authorList>
            <person name="Vandamme P."/>
            <person name="Hettiarachchi A."/>
            <person name="Peeters C."/>
            <person name="Cnockaert M."/>
            <person name="Carlier A."/>
        </authorList>
    </citation>
    <scope>NUCLEOTIDE SEQUENCE</scope>
    <source>
        <strain evidence="15">LMG 31809</strain>
    </source>
</reference>
<dbReference type="AlphaFoldDB" id="A0A9X3U0I5"/>
<evidence type="ECO:0000256" key="11">
    <source>
        <dbReference type="ARBA" id="ARBA00023136"/>
    </source>
</evidence>
<proteinExistence type="inferred from homology"/>
<dbReference type="GO" id="GO:0009055">
    <property type="term" value="F:electron transfer activity"/>
    <property type="evidence" value="ECO:0007669"/>
    <property type="project" value="InterPro"/>
</dbReference>
<keyword evidence="16" id="KW-1185">Reference proteome</keyword>
<comment type="subcellular location">
    <subcellularLocation>
        <location evidence="2">Cell membrane</location>
        <topology evidence="2">Multi-pass membrane protein</topology>
    </subcellularLocation>
</comment>
<evidence type="ECO:0000256" key="12">
    <source>
        <dbReference type="ARBA" id="ARBA00037975"/>
    </source>
</evidence>
<dbReference type="PANTHER" id="PTHR30529:SF3">
    <property type="entry name" value="CYTOCHROME B561 HOMOLOG 1"/>
    <property type="match status" value="1"/>
</dbReference>
<evidence type="ECO:0000256" key="9">
    <source>
        <dbReference type="ARBA" id="ARBA00022989"/>
    </source>
</evidence>
<sequence length="182" mass="20285">MALTDIRQRFSSLSIALHWVMVLLISAVYAAILLRENYPKGTDIREGLKTWHFMLGLAVLVLVVIRLIVRLSSRRPSITREPPAWQVLLANMTHFALYAFMLAMPVAGWVILSASGKTIPFFGLELPALVGQSKVLAGQVKEVHEAVGTIGYFLIGLHALAALYHHYVIKDNTLRRMLPGQD</sequence>
<feature type="transmembrane region" description="Helical" evidence="13">
    <location>
        <begin position="12"/>
        <end position="31"/>
    </location>
</feature>
<dbReference type="Gene3D" id="1.20.950.20">
    <property type="entry name" value="Transmembrane di-heme cytochromes, Chain C"/>
    <property type="match status" value="1"/>
</dbReference>
<keyword evidence="8" id="KW-0249">Electron transport</keyword>
<dbReference type="InterPro" id="IPR052168">
    <property type="entry name" value="Cytochrome_b561_oxidase"/>
</dbReference>
<reference evidence="15" key="2">
    <citation type="journal article" date="2023" name="Syst. Appl. Microbiol.">
        <title>Govania unica gen. nov., sp. nov., a rare biosphere bacterium that represents a novel family in the class Alphaproteobacteria.</title>
        <authorList>
            <person name="Vandamme P."/>
            <person name="Peeters C."/>
            <person name="Hettiarachchi A."/>
            <person name="Cnockaert M."/>
            <person name="Carlier A."/>
        </authorList>
    </citation>
    <scope>NUCLEOTIDE SEQUENCE</scope>
    <source>
        <strain evidence="15">LMG 31809</strain>
    </source>
</reference>
<evidence type="ECO:0000256" key="1">
    <source>
        <dbReference type="ARBA" id="ARBA00001970"/>
    </source>
</evidence>
<feature type="transmembrane region" description="Helical" evidence="13">
    <location>
        <begin position="51"/>
        <end position="69"/>
    </location>
</feature>
<accession>A0A9X3U0I5</accession>
<dbReference type="EMBL" id="JANWOI010000006">
    <property type="protein sequence ID" value="MDA5195119.1"/>
    <property type="molecule type" value="Genomic_DNA"/>
</dbReference>
<keyword evidence="3" id="KW-0813">Transport</keyword>
<dbReference type="InterPro" id="IPR016174">
    <property type="entry name" value="Di-haem_cyt_TM"/>
</dbReference>
<dbReference type="Proteomes" id="UP001141619">
    <property type="component" value="Unassembled WGS sequence"/>
</dbReference>
<dbReference type="GO" id="GO:0020037">
    <property type="term" value="F:heme binding"/>
    <property type="evidence" value="ECO:0007669"/>
    <property type="project" value="TreeGrafter"/>
</dbReference>
<keyword evidence="4" id="KW-1003">Cell membrane</keyword>
<evidence type="ECO:0000256" key="4">
    <source>
        <dbReference type="ARBA" id="ARBA00022475"/>
    </source>
</evidence>
<keyword evidence="5" id="KW-0349">Heme</keyword>
<comment type="caution">
    <text evidence="15">The sequence shown here is derived from an EMBL/GenBank/DDBJ whole genome shotgun (WGS) entry which is preliminary data.</text>
</comment>
<evidence type="ECO:0000256" key="13">
    <source>
        <dbReference type="SAM" id="Phobius"/>
    </source>
</evidence>
<organism evidence="15 16">
    <name type="scientific">Govanella unica</name>
    <dbReference type="NCBI Taxonomy" id="2975056"/>
    <lineage>
        <taxon>Bacteria</taxon>
        <taxon>Pseudomonadati</taxon>
        <taxon>Pseudomonadota</taxon>
        <taxon>Alphaproteobacteria</taxon>
        <taxon>Emcibacterales</taxon>
        <taxon>Govanellaceae</taxon>
        <taxon>Govanella</taxon>
    </lineage>
</organism>
<evidence type="ECO:0000256" key="6">
    <source>
        <dbReference type="ARBA" id="ARBA00022692"/>
    </source>
</evidence>
<feature type="transmembrane region" description="Helical" evidence="13">
    <location>
        <begin position="89"/>
        <end position="112"/>
    </location>
</feature>
<evidence type="ECO:0000256" key="2">
    <source>
        <dbReference type="ARBA" id="ARBA00004651"/>
    </source>
</evidence>
<dbReference type="Pfam" id="PF01292">
    <property type="entry name" value="Ni_hydr_CYTB"/>
    <property type="match status" value="1"/>
</dbReference>
<comment type="cofactor">
    <cofactor evidence="1">
        <name>heme b</name>
        <dbReference type="ChEBI" id="CHEBI:60344"/>
    </cofactor>
</comment>
<evidence type="ECO:0000313" key="16">
    <source>
        <dbReference type="Proteomes" id="UP001141619"/>
    </source>
</evidence>
<evidence type="ECO:0000256" key="10">
    <source>
        <dbReference type="ARBA" id="ARBA00023004"/>
    </source>
</evidence>
<evidence type="ECO:0000259" key="14">
    <source>
        <dbReference type="Pfam" id="PF01292"/>
    </source>
</evidence>
<dbReference type="GO" id="GO:0022904">
    <property type="term" value="P:respiratory electron transport chain"/>
    <property type="evidence" value="ECO:0007669"/>
    <property type="project" value="InterPro"/>
</dbReference>
<evidence type="ECO:0000256" key="8">
    <source>
        <dbReference type="ARBA" id="ARBA00022982"/>
    </source>
</evidence>
<evidence type="ECO:0000256" key="7">
    <source>
        <dbReference type="ARBA" id="ARBA00022723"/>
    </source>
</evidence>
<evidence type="ECO:0000256" key="3">
    <source>
        <dbReference type="ARBA" id="ARBA00022448"/>
    </source>
</evidence>
<dbReference type="InterPro" id="IPR011577">
    <property type="entry name" value="Cyt_b561_bac/Ni-Hgenase"/>
</dbReference>
<dbReference type="SUPFAM" id="SSF81342">
    <property type="entry name" value="Transmembrane di-heme cytochromes"/>
    <property type="match status" value="1"/>
</dbReference>
<gene>
    <name evidence="15" type="ORF">NYP16_14290</name>
</gene>
<dbReference type="RefSeq" id="WP_274944834.1">
    <property type="nucleotide sequence ID" value="NZ_JANWOI010000006.1"/>
</dbReference>
<keyword evidence="9 13" id="KW-1133">Transmembrane helix</keyword>
<protein>
    <submittedName>
        <fullName evidence="15">Cytochrome b</fullName>
    </submittedName>
</protein>
<comment type="similarity">
    <text evidence="12">Belongs to the cytochrome b561 family.</text>
</comment>
<keyword evidence="11 13" id="KW-0472">Membrane</keyword>